<keyword evidence="1" id="KW-0378">Hydrolase</keyword>
<accession>A0ABY6KVF7</accession>
<dbReference type="SUPFAM" id="SSF52799">
    <property type="entry name" value="(Phosphotyrosine protein) phosphatases II"/>
    <property type="match status" value="1"/>
</dbReference>
<dbReference type="InterPro" id="IPR050561">
    <property type="entry name" value="PTP"/>
</dbReference>
<evidence type="ECO:0000313" key="4">
    <source>
        <dbReference type="EMBL" id="UYV72854.1"/>
    </source>
</evidence>
<protein>
    <submittedName>
        <fullName evidence="4">DUSP23</fullName>
    </submittedName>
</protein>
<dbReference type="InterPro" id="IPR029021">
    <property type="entry name" value="Prot-tyrosine_phosphatase-like"/>
</dbReference>
<dbReference type="InterPro" id="IPR020422">
    <property type="entry name" value="TYR_PHOSPHATASE_DUAL_dom"/>
</dbReference>
<dbReference type="Pfam" id="PF22784">
    <property type="entry name" value="PTP-SAK"/>
    <property type="match status" value="1"/>
</dbReference>
<feature type="domain" description="Tyrosine-protein phosphatase" evidence="2">
    <location>
        <begin position="13"/>
        <end position="160"/>
    </location>
</feature>
<dbReference type="EMBL" id="CP092872">
    <property type="protein sequence ID" value="UYV72854.1"/>
    <property type="molecule type" value="Genomic_DNA"/>
</dbReference>
<sequence length="160" mass="17956">MVESRSDSVEPPNFSWVDAGRLAAMGWPRHAGHLNFLRGVGVRHLVTLSPECVPPDREGFQWRALPVPEFEAPSLDQIQAFMALCEDAQAEGEATPGVQKVGVHCRQGFGRTGVMAACYLVRFRGLGWREAVAELRASRPWSLETREQEQAVQQYDTFFR</sequence>
<keyword evidence="5" id="KW-1185">Reference proteome</keyword>
<reference evidence="4 5" key="1">
    <citation type="submission" date="2022-01" db="EMBL/GenBank/DDBJ databases">
        <title>A chromosomal length assembly of Cordylochernes scorpioides.</title>
        <authorList>
            <person name="Zeh D."/>
            <person name="Zeh J."/>
        </authorList>
    </citation>
    <scope>NUCLEOTIDE SEQUENCE [LARGE SCALE GENOMIC DNA]</scope>
    <source>
        <strain evidence="4">IN4F17</strain>
        <tissue evidence="4">Whole Body</tissue>
    </source>
</reference>
<evidence type="ECO:0000259" key="3">
    <source>
        <dbReference type="PROSITE" id="PS50056"/>
    </source>
</evidence>
<proteinExistence type="predicted"/>
<dbReference type="InterPro" id="IPR016130">
    <property type="entry name" value="Tyr_Pase_AS"/>
</dbReference>
<dbReference type="PROSITE" id="PS50056">
    <property type="entry name" value="TYR_PHOSPHATASE_2"/>
    <property type="match status" value="1"/>
</dbReference>
<dbReference type="PROSITE" id="PS50054">
    <property type="entry name" value="TYR_PHOSPHATASE_DUAL"/>
    <property type="match status" value="1"/>
</dbReference>
<dbReference type="PROSITE" id="PS00383">
    <property type="entry name" value="TYR_PHOSPHATASE_1"/>
    <property type="match status" value="1"/>
</dbReference>
<dbReference type="InterPro" id="IPR057023">
    <property type="entry name" value="PTP-SAK"/>
</dbReference>
<evidence type="ECO:0000313" key="5">
    <source>
        <dbReference type="Proteomes" id="UP001235939"/>
    </source>
</evidence>
<dbReference type="Gene3D" id="3.90.190.10">
    <property type="entry name" value="Protein tyrosine phosphatase superfamily"/>
    <property type="match status" value="1"/>
</dbReference>
<dbReference type="PANTHER" id="PTHR23339">
    <property type="entry name" value="TYROSINE SPECIFIC PROTEIN PHOSPHATASE AND DUAL SPECIFICITY PROTEIN PHOSPHATASE"/>
    <property type="match status" value="1"/>
</dbReference>
<evidence type="ECO:0000259" key="2">
    <source>
        <dbReference type="PROSITE" id="PS50054"/>
    </source>
</evidence>
<name>A0ABY6KVF7_9ARAC</name>
<dbReference type="InterPro" id="IPR000387">
    <property type="entry name" value="Tyr_Pase_dom"/>
</dbReference>
<evidence type="ECO:0000256" key="1">
    <source>
        <dbReference type="ARBA" id="ARBA00022801"/>
    </source>
</evidence>
<feature type="domain" description="Tyrosine specific protein phosphatases" evidence="3">
    <location>
        <begin position="79"/>
        <end position="150"/>
    </location>
</feature>
<dbReference type="Proteomes" id="UP001235939">
    <property type="component" value="Chromosome 10"/>
</dbReference>
<gene>
    <name evidence="4" type="ORF">LAZ67_10001001</name>
</gene>
<organism evidence="4 5">
    <name type="scientific">Cordylochernes scorpioides</name>
    <dbReference type="NCBI Taxonomy" id="51811"/>
    <lineage>
        <taxon>Eukaryota</taxon>
        <taxon>Metazoa</taxon>
        <taxon>Ecdysozoa</taxon>
        <taxon>Arthropoda</taxon>
        <taxon>Chelicerata</taxon>
        <taxon>Arachnida</taxon>
        <taxon>Pseudoscorpiones</taxon>
        <taxon>Cheliferoidea</taxon>
        <taxon>Chernetidae</taxon>
        <taxon>Cordylochernes</taxon>
    </lineage>
</organism>
<dbReference type="SMART" id="SM00195">
    <property type="entry name" value="DSPc"/>
    <property type="match status" value="1"/>
</dbReference>